<evidence type="ECO:0000313" key="9">
    <source>
        <dbReference type="Proteomes" id="UP001344906"/>
    </source>
</evidence>
<evidence type="ECO:0000259" key="6">
    <source>
        <dbReference type="PROSITE" id="PS50893"/>
    </source>
</evidence>
<comment type="caution">
    <text evidence="8">The sequence shown here is derived from an EMBL/GenBank/DDBJ whole genome shotgun (WGS) entry which is preliminary data.</text>
</comment>
<evidence type="ECO:0000256" key="4">
    <source>
        <dbReference type="ARBA" id="ARBA00022840"/>
    </source>
</evidence>
<evidence type="ECO:0000259" key="7">
    <source>
        <dbReference type="PROSITE" id="PS51866"/>
    </source>
</evidence>
<evidence type="ECO:0000313" key="8">
    <source>
        <dbReference type="EMBL" id="GLV58458.1"/>
    </source>
</evidence>
<dbReference type="SUPFAM" id="SSF50331">
    <property type="entry name" value="MOP-like"/>
    <property type="match status" value="1"/>
</dbReference>
<dbReference type="InterPro" id="IPR003593">
    <property type="entry name" value="AAA+_ATPase"/>
</dbReference>
<dbReference type="SMART" id="SM00382">
    <property type="entry name" value="AAA"/>
    <property type="match status" value="1"/>
</dbReference>
<protein>
    <submittedName>
        <fullName evidence="8">ABC transporter ATP-binding protein</fullName>
    </submittedName>
</protein>
<keyword evidence="9" id="KW-1185">Reference proteome</keyword>
<keyword evidence="2 5" id="KW-0500">Molybdenum</keyword>
<dbReference type="InterPro" id="IPR027417">
    <property type="entry name" value="P-loop_NTPase"/>
</dbReference>
<reference evidence="8 9" key="1">
    <citation type="submission" date="2023-02" db="EMBL/GenBank/DDBJ databases">
        <title>Dictyobacter halimunensis sp. nov., a new member of the class Ktedonobacteria from forest soil in a geothermal area.</title>
        <authorList>
            <person name="Rachmania M.K."/>
            <person name="Ningsih F."/>
            <person name="Sakai Y."/>
            <person name="Yabe S."/>
            <person name="Yokota A."/>
            <person name="Sjamsuridzal W."/>
        </authorList>
    </citation>
    <scope>NUCLEOTIDE SEQUENCE [LARGE SCALE GENOMIC DNA]</scope>
    <source>
        <strain evidence="8 9">S3.2.2.5</strain>
    </source>
</reference>
<dbReference type="InterPro" id="IPR004606">
    <property type="entry name" value="Mop_domain"/>
</dbReference>
<dbReference type="InterPro" id="IPR008995">
    <property type="entry name" value="Mo/tungstate-bd_C_term_dom"/>
</dbReference>
<dbReference type="InterPro" id="IPR003439">
    <property type="entry name" value="ABC_transporter-like_ATP-bd"/>
</dbReference>
<dbReference type="Gene3D" id="3.40.50.300">
    <property type="entry name" value="P-loop containing nucleotide triphosphate hydrolases"/>
    <property type="match status" value="1"/>
</dbReference>
<dbReference type="GO" id="GO:0005524">
    <property type="term" value="F:ATP binding"/>
    <property type="evidence" value="ECO:0007669"/>
    <property type="project" value="UniProtKB-KW"/>
</dbReference>
<dbReference type="PROSITE" id="PS00211">
    <property type="entry name" value="ABC_TRANSPORTER_1"/>
    <property type="match status" value="1"/>
</dbReference>
<dbReference type="InterPro" id="IPR005116">
    <property type="entry name" value="Transp-assoc_OB_typ1"/>
</dbReference>
<evidence type="ECO:0000256" key="2">
    <source>
        <dbReference type="ARBA" id="ARBA00022505"/>
    </source>
</evidence>
<dbReference type="InterPro" id="IPR017871">
    <property type="entry name" value="ABC_transporter-like_CS"/>
</dbReference>
<dbReference type="PANTHER" id="PTHR42781:SF8">
    <property type="entry name" value="BICARBONATE TRANSPORT ATP-BINDING PROTEIN CMPC"/>
    <property type="match status" value="1"/>
</dbReference>
<keyword evidence="4 8" id="KW-0067">ATP-binding</keyword>
<proteinExistence type="predicted"/>
<keyword evidence="1" id="KW-0813">Transport</keyword>
<name>A0ABQ6G1E8_9CHLR</name>
<organism evidence="8 9">
    <name type="scientific">Dictyobacter halimunensis</name>
    <dbReference type="NCBI Taxonomy" id="3026934"/>
    <lineage>
        <taxon>Bacteria</taxon>
        <taxon>Bacillati</taxon>
        <taxon>Chloroflexota</taxon>
        <taxon>Ktedonobacteria</taxon>
        <taxon>Ktedonobacterales</taxon>
        <taxon>Dictyobacteraceae</taxon>
        <taxon>Dictyobacter</taxon>
    </lineage>
</organism>
<dbReference type="PROSITE" id="PS50893">
    <property type="entry name" value="ABC_TRANSPORTER_2"/>
    <property type="match status" value="1"/>
</dbReference>
<keyword evidence="3" id="KW-0547">Nucleotide-binding</keyword>
<dbReference type="SUPFAM" id="SSF52540">
    <property type="entry name" value="P-loop containing nucleoside triphosphate hydrolases"/>
    <property type="match status" value="1"/>
</dbReference>
<evidence type="ECO:0000256" key="5">
    <source>
        <dbReference type="PROSITE-ProRule" id="PRU01213"/>
    </source>
</evidence>
<dbReference type="RefSeq" id="WP_338254669.1">
    <property type="nucleotide sequence ID" value="NZ_BSRI01000002.1"/>
</dbReference>
<feature type="domain" description="Mop" evidence="7">
    <location>
        <begin position="303"/>
        <end position="377"/>
    </location>
</feature>
<dbReference type="Proteomes" id="UP001344906">
    <property type="component" value="Unassembled WGS sequence"/>
</dbReference>
<dbReference type="Pfam" id="PF03459">
    <property type="entry name" value="TOBE"/>
    <property type="match status" value="1"/>
</dbReference>
<sequence length="377" mass="41788">MLDVAFEARVDAFHLDVAFGVESGRTAVLLGESGAGKSTILRLLAGLQQPQRGRMVLDGRTYYDSEKGIFIPPQRRPFGYVFQDYVLFPHLTVFENVAFGLRAQHLSRSLIRSSVAEALKMVQLPHMAQRLPAQLSGGQQQRVAIARALALRPRLLLLDEPLAALDVQTRREVRQELRKILREVQITTLFVTHHYLDGLLFGDQLLVIDQGRLVQQGDQWELRDAPRSSYIAELVGINFFRGQVIRTENETTCLIHLHSESSTDQPIEVVAMLKEQATQPASGTEIFVIIDPRSITLHQSQPEGSARNVFQGIIMHVIPLSTSTGSNEGKVRVSIALNQSDAPLTAEITENSAARMGLQEGQAVFATFKASEASAYL</sequence>
<dbReference type="Gene3D" id="2.40.50.100">
    <property type="match status" value="1"/>
</dbReference>
<feature type="domain" description="ABC transporter" evidence="6">
    <location>
        <begin position="4"/>
        <end position="235"/>
    </location>
</feature>
<accession>A0ABQ6G1E8</accession>
<dbReference type="Pfam" id="PF00005">
    <property type="entry name" value="ABC_tran"/>
    <property type="match status" value="1"/>
</dbReference>
<evidence type="ECO:0000256" key="1">
    <source>
        <dbReference type="ARBA" id="ARBA00022448"/>
    </source>
</evidence>
<dbReference type="InterPro" id="IPR050093">
    <property type="entry name" value="ABC_SmlMolc_Importer"/>
</dbReference>
<gene>
    <name evidence="8" type="ORF">KDH_52910</name>
</gene>
<evidence type="ECO:0000256" key="3">
    <source>
        <dbReference type="ARBA" id="ARBA00022741"/>
    </source>
</evidence>
<dbReference type="PANTHER" id="PTHR42781">
    <property type="entry name" value="SPERMIDINE/PUTRESCINE IMPORT ATP-BINDING PROTEIN POTA"/>
    <property type="match status" value="1"/>
</dbReference>
<dbReference type="EMBL" id="BSRI01000002">
    <property type="protein sequence ID" value="GLV58458.1"/>
    <property type="molecule type" value="Genomic_DNA"/>
</dbReference>
<dbReference type="PROSITE" id="PS51866">
    <property type="entry name" value="MOP"/>
    <property type="match status" value="1"/>
</dbReference>